<dbReference type="InterPro" id="IPR011453">
    <property type="entry name" value="DUF1559"/>
</dbReference>
<feature type="domain" description="DUF1559" evidence="1">
    <location>
        <begin position="37"/>
        <end position="346"/>
    </location>
</feature>
<evidence type="ECO:0000313" key="2">
    <source>
        <dbReference type="EMBL" id="QDT11685.1"/>
    </source>
</evidence>
<evidence type="ECO:0000313" key="3">
    <source>
        <dbReference type="Proteomes" id="UP000319817"/>
    </source>
</evidence>
<dbReference type="RefSeq" id="WP_419189088.1">
    <property type="nucleotide sequence ID" value="NZ_CP036526.1"/>
</dbReference>
<sequence>MRKRNGITFVEAVILLFCIVMLLDLLLPAIGPPIHHARKMQCVNNLRSLAQATIGYTLNKKVLPGHTMDFGTFSSGVDPGLKNAGGSRITSHRKIGTWAVALLPYLDQQATWERWTDSRYPIAFSGDEEFPVSQGTAGVGYCGLSVPNVTVFQCTEDATLDSHSLGRNSYVANAGMHPDSSIGSVSLAQSMSVANGLFNNKFAGIGRNGKPIAIGPDVHLEDMMDGLGSTLLLSENANAMPWHRAGFFDASDLVVPNNASEIRYPTFSRYTHGLVWHYEDDSANTKAPPVNPVHLVNGVPTSSELETLKMSPINCANLARPSSFHQGIVHAVFADGAVRTITDSIDYRVYQAMLTPCGSKSDVPDPTFVLTDEIAE</sequence>
<protein>
    <recommendedName>
        <fullName evidence="1">DUF1559 domain-containing protein</fullName>
    </recommendedName>
</protein>
<dbReference type="Pfam" id="PF07596">
    <property type="entry name" value="SBP_bac_10"/>
    <property type="match status" value="1"/>
</dbReference>
<dbReference type="EMBL" id="CP036526">
    <property type="protein sequence ID" value="QDT11685.1"/>
    <property type="molecule type" value="Genomic_DNA"/>
</dbReference>
<dbReference type="NCBIfam" id="TIGR04294">
    <property type="entry name" value="pre_pil_HX9DG"/>
    <property type="match status" value="1"/>
</dbReference>
<reference evidence="2 3" key="1">
    <citation type="submission" date="2019-02" db="EMBL/GenBank/DDBJ databases">
        <title>Deep-cultivation of Planctomycetes and their phenomic and genomic characterization uncovers novel biology.</title>
        <authorList>
            <person name="Wiegand S."/>
            <person name="Jogler M."/>
            <person name="Boedeker C."/>
            <person name="Pinto D."/>
            <person name="Vollmers J."/>
            <person name="Rivas-Marin E."/>
            <person name="Kohn T."/>
            <person name="Peeters S.H."/>
            <person name="Heuer A."/>
            <person name="Rast P."/>
            <person name="Oberbeckmann S."/>
            <person name="Bunk B."/>
            <person name="Jeske O."/>
            <person name="Meyerdierks A."/>
            <person name="Storesund J.E."/>
            <person name="Kallscheuer N."/>
            <person name="Luecker S."/>
            <person name="Lage O.M."/>
            <person name="Pohl T."/>
            <person name="Merkel B.J."/>
            <person name="Hornburger P."/>
            <person name="Mueller R.-W."/>
            <person name="Bruemmer F."/>
            <person name="Labrenz M."/>
            <person name="Spormann A.M."/>
            <person name="Op den Camp H."/>
            <person name="Overmann J."/>
            <person name="Amann R."/>
            <person name="Jetten M.S.M."/>
            <person name="Mascher T."/>
            <person name="Medema M.H."/>
            <person name="Devos D.P."/>
            <person name="Kaster A.-K."/>
            <person name="Ovreas L."/>
            <person name="Rohde M."/>
            <person name="Galperin M.Y."/>
            <person name="Jogler C."/>
        </authorList>
    </citation>
    <scope>NUCLEOTIDE SEQUENCE [LARGE SCALE GENOMIC DNA]</scope>
    <source>
        <strain evidence="2 3">K23_9</strain>
    </source>
</reference>
<organism evidence="2 3">
    <name type="scientific">Stieleria marina</name>
    <dbReference type="NCBI Taxonomy" id="1930275"/>
    <lineage>
        <taxon>Bacteria</taxon>
        <taxon>Pseudomonadati</taxon>
        <taxon>Planctomycetota</taxon>
        <taxon>Planctomycetia</taxon>
        <taxon>Pirellulales</taxon>
        <taxon>Pirellulaceae</taxon>
        <taxon>Stieleria</taxon>
    </lineage>
</organism>
<name>A0A517NX30_9BACT</name>
<accession>A0A517NX30</accession>
<evidence type="ECO:0000259" key="1">
    <source>
        <dbReference type="Pfam" id="PF07596"/>
    </source>
</evidence>
<dbReference type="InterPro" id="IPR027558">
    <property type="entry name" value="Pre_pil_HX9DG_C"/>
</dbReference>
<proteinExistence type="predicted"/>
<keyword evidence="3" id="KW-1185">Reference proteome</keyword>
<gene>
    <name evidence="2" type="ORF">K239x_36850</name>
</gene>
<dbReference type="PANTHER" id="PTHR30093:SF2">
    <property type="entry name" value="TYPE II SECRETION SYSTEM PROTEIN H"/>
    <property type="match status" value="1"/>
</dbReference>
<dbReference type="PANTHER" id="PTHR30093">
    <property type="entry name" value="GENERAL SECRETION PATHWAY PROTEIN G"/>
    <property type="match status" value="1"/>
</dbReference>
<dbReference type="Proteomes" id="UP000319817">
    <property type="component" value="Chromosome"/>
</dbReference>
<dbReference type="AlphaFoldDB" id="A0A517NX30"/>